<dbReference type="Pfam" id="PF00149">
    <property type="entry name" value="Metallophos"/>
    <property type="match status" value="1"/>
</dbReference>
<evidence type="ECO:0000313" key="5">
    <source>
        <dbReference type="EMBL" id="WNM59423.1"/>
    </source>
</evidence>
<dbReference type="GO" id="GO:0003993">
    <property type="term" value="F:acid phosphatase activity"/>
    <property type="evidence" value="ECO:0007669"/>
    <property type="project" value="InterPro"/>
</dbReference>
<feature type="domain" description="Calcineurin-like phosphoesterase" evidence="4">
    <location>
        <begin position="140"/>
        <end position="307"/>
    </location>
</feature>
<dbReference type="PANTHER" id="PTHR22953">
    <property type="entry name" value="ACID PHOSPHATASE RELATED"/>
    <property type="match status" value="1"/>
</dbReference>
<evidence type="ECO:0000259" key="4">
    <source>
        <dbReference type="Pfam" id="PF00149"/>
    </source>
</evidence>
<dbReference type="InterPro" id="IPR029052">
    <property type="entry name" value="Metallo-depent_PP-like"/>
</dbReference>
<protein>
    <submittedName>
        <fullName evidence="5">Metallophosphoesterase</fullName>
    </submittedName>
</protein>
<accession>A0AA96GCU5</accession>
<feature type="transmembrane region" description="Helical" evidence="3">
    <location>
        <begin position="7"/>
        <end position="25"/>
    </location>
</feature>
<evidence type="ECO:0000313" key="6">
    <source>
        <dbReference type="Proteomes" id="UP001302719"/>
    </source>
</evidence>
<feature type="compositionally biased region" description="Polar residues" evidence="2">
    <location>
        <begin position="397"/>
        <end position="407"/>
    </location>
</feature>
<dbReference type="PANTHER" id="PTHR22953:SF153">
    <property type="entry name" value="PURPLE ACID PHOSPHATASE"/>
    <property type="match status" value="1"/>
</dbReference>
<keyword evidence="6" id="KW-1185">Reference proteome</keyword>
<evidence type="ECO:0000256" key="1">
    <source>
        <dbReference type="ARBA" id="ARBA00022729"/>
    </source>
</evidence>
<keyword evidence="3" id="KW-1133">Transmembrane helix</keyword>
<keyword evidence="1" id="KW-0732">Signal</keyword>
<dbReference type="InterPro" id="IPR004843">
    <property type="entry name" value="Calcineurin-like_PHP"/>
</dbReference>
<feature type="region of interest" description="Disordered" evidence="2">
    <location>
        <begin position="382"/>
        <end position="413"/>
    </location>
</feature>
<dbReference type="Proteomes" id="UP001302719">
    <property type="component" value="Chromosome"/>
</dbReference>
<sequence length="413" mass="46168">MNINIRALVIAGAFFIFELPLWPTFVHHDDSMTKSWAASEEEGSKPPQFGSPPLNDANDEEPGLDEENEMSNREMRDTTITIFAAGDIAKCDGEDPWWEELLELVGVLAKDEGEEREEEESAFNELLEILHVREENDHYANAEKTSKLLHGLKGSILAIGDLGYPIGSSESFNKCYERTWGPLKSRTYPVPGNHEYKTKGAVPYFAYWGKRAGEAGKGYYSFDLGEWHIIALNSKIEPTHQEGGVTPQHEWLKQDLAATKAQCILSYWHHPVFSSGQNAGSSRMKRILETLYARGVSVILTGHAHDYERFAPQNPEGVKDLSRGFRQFVVGTGGAPLRPLKKRIENSEAFRADSFGVLRLDLNSQNYSWQFLPIEGGEPYDVGSGSCVSPSKPKTLIHNTESYSPSDPTDDNK</sequence>
<feature type="region of interest" description="Disordered" evidence="2">
    <location>
        <begin position="36"/>
        <end position="74"/>
    </location>
</feature>
<keyword evidence="3" id="KW-0812">Transmembrane</keyword>
<name>A0AA96GCU5_9BACT</name>
<proteinExistence type="predicted"/>
<reference evidence="5 6" key="1">
    <citation type="submission" date="2023-01" db="EMBL/GenBank/DDBJ databases">
        <title>Cultivation and genomic characterization of new, ubiquitous marine nitrite-oxidizing bacteria from the Nitrospirales.</title>
        <authorList>
            <person name="Mueller A.J."/>
            <person name="Daebeler A."/>
            <person name="Herbold C.W."/>
            <person name="Kirkegaard R.H."/>
            <person name="Daims H."/>
        </authorList>
    </citation>
    <scope>NUCLEOTIDE SEQUENCE [LARGE SCALE GENOMIC DNA]</scope>
    <source>
        <strain evidence="5 6">VA</strain>
    </source>
</reference>
<dbReference type="RefSeq" id="WP_312646169.1">
    <property type="nucleotide sequence ID" value="NZ_CP116967.1"/>
</dbReference>
<dbReference type="InterPro" id="IPR039331">
    <property type="entry name" value="PAPs-like"/>
</dbReference>
<organism evidence="5 6">
    <name type="scientific">Candidatus Nitrospira allomarina</name>
    <dbReference type="NCBI Taxonomy" id="3020900"/>
    <lineage>
        <taxon>Bacteria</taxon>
        <taxon>Pseudomonadati</taxon>
        <taxon>Nitrospirota</taxon>
        <taxon>Nitrospiria</taxon>
        <taxon>Nitrospirales</taxon>
        <taxon>Nitrospiraceae</taxon>
        <taxon>Nitrospira</taxon>
    </lineage>
</organism>
<dbReference type="Gene3D" id="3.60.21.10">
    <property type="match status" value="1"/>
</dbReference>
<evidence type="ECO:0000256" key="3">
    <source>
        <dbReference type="SAM" id="Phobius"/>
    </source>
</evidence>
<dbReference type="SUPFAM" id="SSF56300">
    <property type="entry name" value="Metallo-dependent phosphatases"/>
    <property type="match status" value="1"/>
</dbReference>
<evidence type="ECO:0000256" key="2">
    <source>
        <dbReference type="SAM" id="MobiDB-lite"/>
    </source>
</evidence>
<keyword evidence="3" id="KW-0472">Membrane</keyword>
<gene>
    <name evidence="5" type="ORF">PP769_06570</name>
</gene>
<dbReference type="EMBL" id="CP116967">
    <property type="protein sequence ID" value="WNM59423.1"/>
    <property type="molecule type" value="Genomic_DNA"/>
</dbReference>
<dbReference type="AlphaFoldDB" id="A0AA96GCU5"/>
<dbReference type="KEGG" id="nall:PP769_06570"/>
<feature type="compositionally biased region" description="Acidic residues" evidence="2">
    <location>
        <begin position="57"/>
        <end position="69"/>
    </location>
</feature>